<keyword evidence="1" id="KW-0175">Coiled coil</keyword>
<keyword evidence="3" id="KW-1185">Reference proteome</keyword>
<reference evidence="2" key="1">
    <citation type="submission" date="2023-03" db="EMBL/GenBank/DDBJ databases">
        <title>Massive genome expansion in bonnet fungi (Mycena s.s.) driven by repeated elements and novel gene families across ecological guilds.</title>
        <authorList>
            <consortium name="Lawrence Berkeley National Laboratory"/>
            <person name="Harder C.B."/>
            <person name="Miyauchi S."/>
            <person name="Viragh M."/>
            <person name="Kuo A."/>
            <person name="Thoen E."/>
            <person name="Andreopoulos B."/>
            <person name="Lu D."/>
            <person name="Skrede I."/>
            <person name="Drula E."/>
            <person name="Henrissat B."/>
            <person name="Morin E."/>
            <person name="Kohler A."/>
            <person name="Barry K."/>
            <person name="LaButti K."/>
            <person name="Morin E."/>
            <person name="Salamov A."/>
            <person name="Lipzen A."/>
            <person name="Mereny Z."/>
            <person name="Hegedus B."/>
            <person name="Baldrian P."/>
            <person name="Stursova M."/>
            <person name="Weitz H."/>
            <person name="Taylor A."/>
            <person name="Grigoriev I.V."/>
            <person name="Nagy L.G."/>
            <person name="Martin F."/>
            <person name="Kauserud H."/>
        </authorList>
    </citation>
    <scope>NUCLEOTIDE SEQUENCE</scope>
    <source>
        <strain evidence="2">CBHHK188m</strain>
    </source>
</reference>
<protein>
    <submittedName>
        <fullName evidence="2">Uncharacterized protein</fullName>
    </submittedName>
</protein>
<dbReference type="AlphaFoldDB" id="A0AAD7JAK9"/>
<name>A0AAD7JAK9_9AGAR</name>
<organism evidence="2 3">
    <name type="scientific">Mycena maculata</name>
    <dbReference type="NCBI Taxonomy" id="230809"/>
    <lineage>
        <taxon>Eukaryota</taxon>
        <taxon>Fungi</taxon>
        <taxon>Dikarya</taxon>
        <taxon>Basidiomycota</taxon>
        <taxon>Agaricomycotina</taxon>
        <taxon>Agaricomycetes</taxon>
        <taxon>Agaricomycetidae</taxon>
        <taxon>Agaricales</taxon>
        <taxon>Marasmiineae</taxon>
        <taxon>Mycenaceae</taxon>
        <taxon>Mycena</taxon>
    </lineage>
</organism>
<evidence type="ECO:0000256" key="1">
    <source>
        <dbReference type="SAM" id="Coils"/>
    </source>
</evidence>
<accession>A0AAD7JAK9</accession>
<sequence length="304" mass="34167">MAKSTFAPKPPVEKLPLATRKDIRDKYEERKTELESEISQLLGVSFTLAINPNEVVAYVKEDSRASVGDMFATYVTGFILGLKDYVEKYGDDGKAHFNAAVSASQLSVNVNELGEKGDTISADVKDGVYRILFNHDRVGYNMNQQYDCILPAIEAVPTDGFCLRAKHSIENDYTDKIDDLRNEIAEITGIKDVVLDANFEENYKALCEAAEPPQQWQQNFGKVHFSYFNGLKGQLEMQGFKADEMLQEGLQEVVTSKTFKIRIVAKTKDTNETVIEDGVVYLQTTANRWWYNANDMGTGLVKLL</sequence>
<evidence type="ECO:0000313" key="3">
    <source>
        <dbReference type="Proteomes" id="UP001215280"/>
    </source>
</evidence>
<proteinExistence type="predicted"/>
<feature type="coiled-coil region" evidence="1">
    <location>
        <begin position="17"/>
        <end position="44"/>
    </location>
</feature>
<evidence type="ECO:0000313" key="2">
    <source>
        <dbReference type="EMBL" id="KAJ7760747.1"/>
    </source>
</evidence>
<comment type="caution">
    <text evidence="2">The sequence shown here is derived from an EMBL/GenBank/DDBJ whole genome shotgun (WGS) entry which is preliminary data.</text>
</comment>
<gene>
    <name evidence="2" type="ORF">DFH07DRAFT_430750</name>
</gene>
<dbReference type="EMBL" id="JARJLG010000048">
    <property type="protein sequence ID" value="KAJ7760747.1"/>
    <property type="molecule type" value="Genomic_DNA"/>
</dbReference>
<dbReference type="Proteomes" id="UP001215280">
    <property type="component" value="Unassembled WGS sequence"/>
</dbReference>